<evidence type="ECO:0000313" key="6">
    <source>
        <dbReference type="Proteomes" id="UP000801864"/>
    </source>
</evidence>
<dbReference type="PRINTS" id="PR00622">
    <property type="entry name" value="HISTONEH3"/>
</dbReference>
<accession>A0A9P4XHG4</accession>
<organism evidence="5 6">
    <name type="scientific">Trichoderma lentiforme</name>
    <dbReference type="NCBI Taxonomy" id="1567552"/>
    <lineage>
        <taxon>Eukaryota</taxon>
        <taxon>Fungi</taxon>
        <taxon>Dikarya</taxon>
        <taxon>Ascomycota</taxon>
        <taxon>Pezizomycotina</taxon>
        <taxon>Sordariomycetes</taxon>
        <taxon>Hypocreomycetidae</taxon>
        <taxon>Hypocreales</taxon>
        <taxon>Hypocreaceae</taxon>
        <taxon>Trichoderma</taxon>
    </lineage>
</organism>
<gene>
    <name evidence="5" type="ORF">CFAM422_004901</name>
</gene>
<proteinExistence type="inferred from homology"/>
<evidence type="ECO:0000256" key="2">
    <source>
        <dbReference type="ARBA" id="ARBA00010343"/>
    </source>
</evidence>
<dbReference type="GO" id="GO:0030527">
    <property type="term" value="F:structural constituent of chromatin"/>
    <property type="evidence" value="ECO:0007669"/>
    <property type="project" value="InterPro"/>
</dbReference>
<sequence length="157" mass="17457">MDRTEETARVSPGNDSQGKVVMVKQEGDEDLCKPLATKVTPKVIPQKVTRRRFIIRQNSVRRFGPGTKSNLVIGKTAFVRLCQFGASDIGHRRLRFEGAATEAIQEVCEAFLINYFSALNDIAKRVNRATVMLADVAFLKESMNVLGLTPKDSSTRN</sequence>
<dbReference type="SUPFAM" id="SSF47113">
    <property type="entry name" value="Histone-fold"/>
    <property type="match status" value="1"/>
</dbReference>
<keyword evidence="3" id="KW-0158">Chromosome</keyword>
<evidence type="ECO:0000313" key="5">
    <source>
        <dbReference type="EMBL" id="KAF3073211.1"/>
    </source>
</evidence>
<dbReference type="AlphaFoldDB" id="A0A9P4XHG4"/>
<dbReference type="GO" id="GO:0046982">
    <property type="term" value="F:protein heterodimerization activity"/>
    <property type="evidence" value="ECO:0007669"/>
    <property type="project" value="InterPro"/>
</dbReference>
<dbReference type="InterPro" id="IPR009072">
    <property type="entry name" value="Histone-fold"/>
</dbReference>
<dbReference type="EMBL" id="QLNT01000007">
    <property type="protein sequence ID" value="KAF3073211.1"/>
    <property type="molecule type" value="Genomic_DNA"/>
</dbReference>
<comment type="caution">
    <text evidence="5">The sequence shown here is derived from an EMBL/GenBank/DDBJ whole genome shotgun (WGS) entry which is preliminary data.</text>
</comment>
<protein>
    <recommendedName>
        <fullName evidence="7">Histone H2A/H2B/H3 domain-containing protein</fullName>
    </recommendedName>
</protein>
<dbReference type="Proteomes" id="UP000801864">
    <property type="component" value="Unassembled WGS sequence"/>
</dbReference>
<comment type="subcellular location">
    <subcellularLocation>
        <location evidence="1">Chromosome</location>
    </subcellularLocation>
</comment>
<dbReference type="GO" id="GO:0003677">
    <property type="term" value="F:DNA binding"/>
    <property type="evidence" value="ECO:0007669"/>
    <property type="project" value="InterPro"/>
</dbReference>
<evidence type="ECO:0000256" key="1">
    <source>
        <dbReference type="ARBA" id="ARBA00004286"/>
    </source>
</evidence>
<keyword evidence="6" id="KW-1185">Reference proteome</keyword>
<keyword evidence="4" id="KW-0544">Nucleosome core</keyword>
<evidence type="ECO:0008006" key="7">
    <source>
        <dbReference type="Google" id="ProtNLM"/>
    </source>
</evidence>
<evidence type="ECO:0000256" key="4">
    <source>
        <dbReference type="ARBA" id="ARBA00023269"/>
    </source>
</evidence>
<keyword evidence="4" id="KW-0238">DNA-binding</keyword>
<dbReference type="GO" id="GO:0000786">
    <property type="term" value="C:nucleosome"/>
    <property type="evidence" value="ECO:0007669"/>
    <property type="project" value="UniProtKB-KW"/>
</dbReference>
<reference evidence="5 6" key="1">
    <citation type="submission" date="2018-06" db="EMBL/GenBank/DDBJ databases">
        <title>Genome analysis of cellulolytic fungus Trichoderma lentiforme CFAM-422.</title>
        <authorList>
            <person name="Steindorff A.S."/>
            <person name="Formighieri E.F."/>
            <person name="Midorikawa G.E.O."/>
            <person name="Tamietti M.S."/>
            <person name="Ramos E.Z."/>
            <person name="Silva A.S."/>
            <person name="Bon E.P.S."/>
            <person name="Mendes T.D."/>
            <person name="Damaso M.C.T."/>
            <person name="Favaro L.C.L."/>
        </authorList>
    </citation>
    <scope>NUCLEOTIDE SEQUENCE [LARGE SCALE GENOMIC DNA]</scope>
    <source>
        <strain evidence="5 6">CFAM-422</strain>
    </source>
</reference>
<evidence type="ECO:0000256" key="3">
    <source>
        <dbReference type="ARBA" id="ARBA00022454"/>
    </source>
</evidence>
<comment type="similarity">
    <text evidence="2">Belongs to the histone H3 family.</text>
</comment>
<name>A0A9P4XHG4_9HYPO</name>
<dbReference type="InterPro" id="IPR000164">
    <property type="entry name" value="Histone_H3/CENP-A"/>
</dbReference>
<dbReference type="Gene3D" id="1.10.20.10">
    <property type="entry name" value="Histone, subunit A"/>
    <property type="match status" value="1"/>
</dbReference>